<gene>
    <name evidence="1" type="ORF">ACFPFO_04610</name>
</gene>
<dbReference type="Gene3D" id="2.30.30.110">
    <property type="match status" value="1"/>
</dbReference>
<dbReference type="SUPFAM" id="SSF50118">
    <property type="entry name" value="Cell growth inhibitor/plasmid maintenance toxic component"/>
    <property type="match status" value="1"/>
</dbReference>
<dbReference type="InterPro" id="IPR011067">
    <property type="entry name" value="Plasmid_toxin/cell-grow_inhib"/>
</dbReference>
<organism evidence="1 2">
    <name type="scientific">Saliphagus infecundisoli</name>
    <dbReference type="NCBI Taxonomy" id="1849069"/>
    <lineage>
        <taxon>Archaea</taxon>
        <taxon>Methanobacteriati</taxon>
        <taxon>Methanobacteriota</taxon>
        <taxon>Stenosarchaea group</taxon>
        <taxon>Halobacteria</taxon>
        <taxon>Halobacteriales</taxon>
        <taxon>Natrialbaceae</taxon>
        <taxon>Saliphagus</taxon>
    </lineage>
</organism>
<protein>
    <submittedName>
        <fullName evidence="1">Type II toxin-antitoxin system PemK/MazF family toxin</fullName>
    </submittedName>
</protein>
<dbReference type="PIRSF" id="PIRSF033490">
    <property type="entry name" value="MazF"/>
    <property type="match status" value="1"/>
</dbReference>
<proteinExistence type="predicted"/>
<evidence type="ECO:0000313" key="1">
    <source>
        <dbReference type="EMBL" id="MFC4987057.1"/>
    </source>
</evidence>
<sequence length="119" mass="12857">MHVRRGDIVIVELDPTRGSEQQGTRPCLVVQNDIGNENAPTTIVVPFTTSYGDDLYPFEVEISAAESALREDSVAICSQLRTVSIADRIGSVVGSIPDERLAEVDDALEYSLGLTPPAR</sequence>
<comment type="caution">
    <text evidence="1">The sequence shown here is derived from an EMBL/GenBank/DDBJ whole genome shotgun (WGS) entry which is preliminary data.</text>
</comment>
<dbReference type="Pfam" id="PF02452">
    <property type="entry name" value="PemK_toxin"/>
    <property type="match status" value="1"/>
</dbReference>
<dbReference type="PANTHER" id="PTHR33988">
    <property type="entry name" value="ENDORIBONUCLEASE MAZF-RELATED"/>
    <property type="match status" value="1"/>
</dbReference>
<reference evidence="1 2" key="1">
    <citation type="journal article" date="2019" name="Int. J. Syst. Evol. Microbiol.">
        <title>The Global Catalogue of Microorganisms (GCM) 10K type strain sequencing project: providing services to taxonomists for standard genome sequencing and annotation.</title>
        <authorList>
            <consortium name="The Broad Institute Genomics Platform"/>
            <consortium name="The Broad Institute Genome Sequencing Center for Infectious Disease"/>
            <person name="Wu L."/>
            <person name="Ma J."/>
        </authorList>
    </citation>
    <scope>NUCLEOTIDE SEQUENCE [LARGE SCALE GENOMIC DNA]</scope>
    <source>
        <strain evidence="1 2">CGMCC 1.15824</strain>
    </source>
</reference>
<dbReference type="Proteomes" id="UP001595925">
    <property type="component" value="Unassembled WGS sequence"/>
</dbReference>
<name>A0ABD5QBJ7_9EURY</name>
<accession>A0ABD5QBJ7</accession>
<evidence type="ECO:0000313" key="2">
    <source>
        <dbReference type="Proteomes" id="UP001595925"/>
    </source>
</evidence>
<dbReference type="PANTHER" id="PTHR33988:SF2">
    <property type="entry name" value="ENDORIBONUCLEASE MAZF"/>
    <property type="match status" value="1"/>
</dbReference>
<dbReference type="AlphaFoldDB" id="A0ABD5QBJ7"/>
<dbReference type="EMBL" id="JBHSJG010000015">
    <property type="protein sequence ID" value="MFC4987057.1"/>
    <property type="molecule type" value="Genomic_DNA"/>
</dbReference>
<keyword evidence="2" id="KW-1185">Reference proteome</keyword>
<dbReference type="RefSeq" id="WP_224830291.1">
    <property type="nucleotide sequence ID" value="NZ_JAIVEF010000047.1"/>
</dbReference>
<dbReference type="InterPro" id="IPR003477">
    <property type="entry name" value="PemK-like"/>
</dbReference>